<dbReference type="Proteomes" id="UP000002748">
    <property type="component" value="Unassembled WGS sequence"/>
</dbReference>
<dbReference type="PANTHER" id="PTHR42847:SF4">
    <property type="entry name" value="ALKANESULFONATE MONOOXYGENASE-RELATED"/>
    <property type="match status" value="1"/>
</dbReference>
<dbReference type="GO" id="GO:0004497">
    <property type="term" value="F:monooxygenase activity"/>
    <property type="evidence" value="ECO:0007669"/>
    <property type="project" value="UniProtKB-KW"/>
</dbReference>
<evidence type="ECO:0000313" key="6">
    <source>
        <dbReference type="EMBL" id="EJT46964.1"/>
    </source>
</evidence>
<dbReference type="KEGG" id="tasa:A1Q1_04207"/>
<organism evidence="6 7">
    <name type="scientific">Trichosporon asahii var. asahii (strain ATCC 90039 / CBS 2479 / JCM 2466 / KCTC 7840 / NBRC 103889/ NCYC 2677 / UAMH 7654)</name>
    <name type="common">Yeast</name>
    <dbReference type="NCBI Taxonomy" id="1186058"/>
    <lineage>
        <taxon>Eukaryota</taxon>
        <taxon>Fungi</taxon>
        <taxon>Dikarya</taxon>
        <taxon>Basidiomycota</taxon>
        <taxon>Agaricomycotina</taxon>
        <taxon>Tremellomycetes</taxon>
        <taxon>Trichosporonales</taxon>
        <taxon>Trichosporonaceae</taxon>
        <taxon>Trichosporon</taxon>
    </lineage>
</organism>
<keyword evidence="1" id="KW-0285">Flavoprotein</keyword>
<accession>J6ER35</accession>
<dbReference type="SUPFAM" id="SSF51679">
    <property type="entry name" value="Bacterial luciferase-like"/>
    <property type="match status" value="1"/>
</dbReference>
<dbReference type="InterPro" id="IPR015943">
    <property type="entry name" value="WD40/YVTN_repeat-like_dom_sf"/>
</dbReference>
<protein>
    <recommendedName>
        <fullName evidence="5">Luciferase-like domain-containing protein</fullName>
    </recommendedName>
</protein>
<dbReference type="OrthoDB" id="2558704at2759"/>
<dbReference type="SUPFAM" id="SSF50978">
    <property type="entry name" value="WD40 repeat-like"/>
    <property type="match status" value="1"/>
</dbReference>
<gene>
    <name evidence="6" type="ORF">A1Q1_04207</name>
</gene>
<dbReference type="GO" id="GO:0016705">
    <property type="term" value="F:oxidoreductase activity, acting on paired donors, with incorporation or reduction of molecular oxygen"/>
    <property type="evidence" value="ECO:0007669"/>
    <property type="project" value="InterPro"/>
</dbReference>
<dbReference type="SMART" id="SM00320">
    <property type="entry name" value="WD40"/>
    <property type="match status" value="4"/>
</dbReference>
<dbReference type="InterPro" id="IPR011251">
    <property type="entry name" value="Luciferase-like_dom"/>
</dbReference>
<dbReference type="Gene3D" id="2.130.10.10">
    <property type="entry name" value="YVTN repeat-like/Quinoprotein amine dehydrogenase"/>
    <property type="match status" value="1"/>
</dbReference>
<dbReference type="VEuPathDB" id="FungiDB:A1Q1_04207"/>
<keyword evidence="2" id="KW-0288">FMN</keyword>
<evidence type="ECO:0000259" key="5">
    <source>
        <dbReference type="Pfam" id="PF00296"/>
    </source>
</evidence>
<name>J6ER35_TRIAS</name>
<evidence type="ECO:0000256" key="4">
    <source>
        <dbReference type="ARBA" id="ARBA00023033"/>
    </source>
</evidence>
<feature type="domain" description="Luciferase-like" evidence="5">
    <location>
        <begin position="405"/>
        <end position="717"/>
    </location>
</feature>
<evidence type="ECO:0000256" key="3">
    <source>
        <dbReference type="ARBA" id="ARBA00023002"/>
    </source>
</evidence>
<reference evidence="6 7" key="1">
    <citation type="journal article" date="2012" name="Eukaryot. Cell">
        <title>Draft genome sequence of CBS 2479, the standard type strain of Trichosporon asahii.</title>
        <authorList>
            <person name="Yang R.Y."/>
            <person name="Li H.T."/>
            <person name="Zhu H."/>
            <person name="Zhou G.P."/>
            <person name="Wang M."/>
            <person name="Wang L."/>
        </authorList>
    </citation>
    <scope>NUCLEOTIDE SEQUENCE [LARGE SCALE GENOMIC DNA]</scope>
    <source>
        <strain evidence="7">ATCC 90039 / CBS 2479 / JCM 2466 / KCTC 7840 / NCYC 2677 / UAMH 7654</strain>
    </source>
</reference>
<dbReference type="EMBL" id="ALBS01000266">
    <property type="protein sequence ID" value="EJT46964.1"/>
    <property type="molecule type" value="Genomic_DNA"/>
</dbReference>
<dbReference type="AlphaFoldDB" id="J6ER35"/>
<dbReference type="HOGENOM" id="CLU_369262_0_0_1"/>
<dbReference type="InterPro" id="IPR050172">
    <property type="entry name" value="SsuD_RutA_monooxygenase"/>
</dbReference>
<dbReference type="Pfam" id="PF00400">
    <property type="entry name" value="WD40"/>
    <property type="match status" value="2"/>
</dbReference>
<evidence type="ECO:0000313" key="7">
    <source>
        <dbReference type="Proteomes" id="UP000002748"/>
    </source>
</evidence>
<evidence type="ECO:0000256" key="1">
    <source>
        <dbReference type="ARBA" id="ARBA00022630"/>
    </source>
</evidence>
<dbReference type="InterPro" id="IPR001680">
    <property type="entry name" value="WD40_rpt"/>
</dbReference>
<dbReference type="GeneID" id="25987720"/>
<sequence length="754" mass="82754">MMGSAFRPVQKDIELVQPPTESVSKILFSPGGQSILAVASWDNSVRLYNVNSTGQSEPRAWYQHEGPVLDLAWTKVSASCVRWQLTVQSGSHLFSVGCDNVIRMFDVNSGQAQRYPEQGQAHDAAIKCVECVEINGQTILITAGWDKKLKDLWERAYAMDATDQKCVVGTADRQVHIFDLNNPGGKPRVVESPLKWQTRVISCFPPSVGCQGYAIGSIEGRVGFQDLDVEKKSFSFKCHRLDMKKAIPAPGAQFSQNIFPVNAITFHKGQGTFCTAGGDGSLVFWDGIARTKLHAFSAKELGNGDPDAQPPVWGTPIVSVSFNANHDILAYALSYDWSKGHGGVLPTNTTKIMLHLVKPAEVNRKNNSGHALKAAVYRSVQLLLTIPTMPTEFISVTFPNDSNELNPKPGAPVDPEFTVRYARVLDDYGFNYTLIPYHSGGFDPFTLGATVLAATKKINIIIALRPNTLYPTVAAKQLATLSQLGQGRVVVHFIAGGSDAEQAREGDFLSKDERYGRLEDYIKILKRAWQSSEPFDWDSKYFKFKDFRNGVLPLKKIQVSVGGSSDEAYRIGGALGDIFGLWGEPLKETKEQIDRIYAAADAAGRAPTDRPRIWVTFRPIIAETDDLAWAKAHATLDALNGNRANGLARAPPGKTPEPQNVGSQRLLEIAKRGDVQDRALWYPTVTATNAQGASTALVGSYQTVIDSLVDYVDLGAELISIRGYDNFNDAVDYGRYILPGVRKVLAEREKKVAQ</sequence>
<keyword evidence="4" id="KW-0503">Monooxygenase</keyword>
<comment type="caution">
    <text evidence="6">The sequence shown here is derived from an EMBL/GenBank/DDBJ whole genome shotgun (WGS) entry which is preliminary data.</text>
</comment>
<dbReference type="PANTHER" id="PTHR42847">
    <property type="entry name" value="ALKANESULFONATE MONOOXYGENASE"/>
    <property type="match status" value="1"/>
</dbReference>
<dbReference type="InterPro" id="IPR036322">
    <property type="entry name" value="WD40_repeat_dom_sf"/>
</dbReference>
<keyword evidence="3" id="KW-0560">Oxidoreductase</keyword>
<dbReference type="InterPro" id="IPR036661">
    <property type="entry name" value="Luciferase-like_sf"/>
</dbReference>
<dbReference type="Pfam" id="PF00296">
    <property type="entry name" value="Bac_luciferase"/>
    <property type="match status" value="1"/>
</dbReference>
<dbReference type="Gene3D" id="3.20.20.30">
    <property type="entry name" value="Luciferase-like domain"/>
    <property type="match status" value="1"/>
</dbReference>
<evidence type="ECO:0000256" key="2">
    <source>
        <dbReference type="ARBA" id="ARBA00022643"/>
    </source>
</evidence>
<proteinExistence type="predicted"/>
<dbReference type="CDD" id="cd01094">
    <property type="entry name" value="Alkanesulfonate_monoxygenase"/>
    <property type="match status" value="1"/>
</dbReference>
<dbReference type="RefSeq" id="XP_014178059.1">
    <property type="nucleotide sequence ID" value="XM_014322584.1"/>
</dbReference>